<feature type="domain" description="F-box/LRR-repeat protein 15-like leucin rich repeat" evidence="2">
    <location>
        <begin position="73"/>
        <end position="279"/>
    </location>
</feature>
<dbReference type="Pfam" id="PF08477">
    <property type="entry name" value="Roc"/>
    <property type="match status" value="1"/>
</dbReference>
<dbReference type="InterPro" id="IPR006553">
    <property type="entry name" value="Leu-rich_rpt_Cys-con_subtyp"/>
</dbReference>
<dbReference type="RefSeq" id="XP_030855872.1">
    <property type="nucleotide sequence ID" value="XM_031000012.1"/>
</dbReference>
<dbReference type="KEGG" id="spu:752605"/>
<accession>A0A7M7PT30</accession>
<proteinExistence type="predicted"/>
<evidence type="ECO:0000313" key="4">
    <source>
        <dbReference type="Proteomes" id="UP000007110"/>
    </source>
</evidence>
<dbReference type="InParanoid" id="A0A7M7PT30"/>
<evidence type="ECO:0000313" key="3">
    <source>
        <dbReference type="EnsemblMetazoa" id="XP_030855872"/>
    </source>
</evidence>
<feature type="compositionally biased region" description="Polar residues" evidence="1">
    <location>
        <begin position="979"/>
        <end position="994"/>
    </location>
</feature>
<dbReference type="SMART" id="SM00367">
    <property type="entry name" value="LRR_CC"/>
    <property type="match status" value="8"/>
</dbReference>
<dbReference type="SUPFAM" id="SSF52540">
    <property type="entry name" value="P-loop containing nucleoside triphosphate hydrolases"/>
    <property type="match status" value="1"/>
</dbReference>
<dbReference type="Gene3D" id="3.80.10.10">
    <property type="entry name" value="Ribonuclease Inhibitor"/>
    <property type="match status" value="2"/>
</dbReference>
<dbReference type="InterPro" id="IPR057207">
    <property type="entry name" value="FBXL15_LRR"/>
</dbReference>
<dbReference type="FunCoup" id="A0A7M7PT30">
    <property type="interactions" value="545"/>
</dbReference>
<protein>
    <recommendedName>
        <fullName evidence="2">F-box/LRR-repeat protein 15-like leucin rich repeat domain-containing protein</fullName>
    </recommendedName>
</protein>
<dbReference type="SUPFAM" id="SSF52047">
    <property type="entry name" value="RNI-like"/>
    <property type="match status" value="1"/>
</dbReference>
<reference evidence="3" key="2">
    <citation type="submission" date="2021-01" db="UniProtKB">
        <authorList>
            <consortium name="EnsemblMetazoa"/>
        </authorList>
    </citation>
    <scope>IDENTIFICATION</scope>
</reference>
<dbReference type="Gene3D" id="3.40.50.300">
    <property type="entry name" value="P-loop containing nucleotide triphosphate hydrolases"/>
    <property type="match status" value="1"/>
</dbReference>
<feature type="compositionally biased region" description="Basic and acidic residues" evidence="1">
    <location>
        <begin position="1010"/>
        <end position="1020"/>
    </location>
</feature>
<sequence length="1163" mass="128266">MEETLSNADHEKATFLKNTTLVEIKATLKTKDSLQSVQFDQCACVNEDAIRELVAILNPRLRSLCVVCIPDFTNNAVAILSERCHDLEYVRFDSCPRLDRSALELLGTNCKSLKSVTFTRADGVEWKLVDSALDALTKHCKAPLEVISFVRFTRLTDNGLRSLSKQYSDSLNNVDFSACEGISDDGLYALAGTCTKLKHIALNRTSISDKGLAYLAEKRRDLLALEVGNCIRVTDAGIRSLARFCHSLESISVEHCIQITDEALKALSEGCFQLERLNFSQTGLTCVPSTILSLGRLKNFQVHMCKELSSPPQEIIEREVDGLVEYFCERSLGFRLRLMVFGPSGGGKTSFVKSICSGVAEKAGAPTDGLDVTCWWPFRGTKNDSLFNHKLTAGERSLAVEIWDLSGRPVCQRCLHMFITPATLPVIVFNLADSESCDAVVQYADFIHSRVPGGNFVLVGTHSDELYAEDKRSGQSRRVLGALTTRTAQYTKVFKEEIANIEKLSGKKSQQHCKDRIQHLKKRLEGLPKGPPQLITVSTLTSKGLEEATKAILSTILDKKSFPHLRYEVRPETTKVFEEILTLRKKNVLLVPKHDLDAIFKQNGVPSSTEGMKDDVQFLQDAGAIFPFAFPTARGSAYSSDIICVDPTSMALALHAVHLDTSTKDFRFESKRFWPKAATTKKPAPSVLVKALEEVATQGRVIECILPLLCQSLQLDESQVLHLIDLLTKLGVLLKDTKESSDDQFSCLELPSYRSLSTKLIYHLPLLGFMPQNGPTLNWTPKPFRGDVQLGWRYRFQLGTPPGLVAQLLAYCRSRVRQTSYQHQWRSGLLLKIGQALVNINEPEMTEFCPCLDVVGRVTSDLDEEGDQRATEIIWGAIARVLLITEQFLQEWPGFYKMITITPFSMFYTCSSSEIEVAPEVPLQLCLHTLFSGNTSINLSQNGASYEIDLGLMFPTLGEPSQSVHEWLEALALSATDGNDTCPSPISETPSTLPDPSRLSDEVAGSSDSTPHKDAGDGAARDSSSPMAKDKKVAKKKAVEIKWDLVEEKTTKISEENEIKEARRVAKAFVAVLLAESMAKYIYEHEDSSNGHASGAGSTTNRNARHAAAKASAEAARAAQSGDAEAAAKAVVAAVKAVEDVTNPRKNHTRIRSPVKSKMCIVV</sequence>
<feature type="compositionally biased region" description="Polar residues" evidence="1">
    <location>
        <begin position="1090"/>
        <end position="1102"/>
    </location>
</feature>
<dbReference type="EnsemblMetazoa" id="XM_031000012">
    <property type="protein sequence ID" value="XP_030855872"/>
    <property type="gene ID" value="LOC752605"/>
</dbReference>
<dbReference type="GeneID" id="752605"/>
<name>A0A7M7PT30_STRPU</name>
<dbReference type="PANTHER" id="PTHR15499">
    <property type="entry name" value="HMG BOX-CONTAINING PROTEIN 1"/>
    <property type="match status" value="1"/>
</dbReference>
<dbReference type="GO" id="GO:0006355">
    <property type="term" value="P:regulation of DNA-templated transcription"/>
    <property type="evidence" value="ECO:0007669"/>
    <property type="project" value="InterPro"/>
</dbReference>
<dbReference type="Pfam" id="PF25372">
    <property type="entry name" value="DUF7885"/>
    <property type="match status" value="1"/>
</dbReference>
<dbReference type="PANTHER" id="PTHR15499:SF4">
    <property type="entry name" value="ROC DOMAIN-CONTAINING PROTEIN"/>
    <property type="match status" value="1"/>
</dbReference>
<dbReference type="Proteomes" id="UP000007110">
    <property type="component" value="Unassembled WGS sequence"/>
</dbReference>
<dbReference type="OrthoDB" id="10257471at2759"/>
<organism evidence="3 4">
    <name type="scientific">Strongylocentrotus purpuratus</name>
    <name type="common">Purple sea urchin</name>
    <dbReference type="NCBI Taxonomy" id="7668"/>
    <lineage>
        <taxon>Eukaryota</taxon>
        <taxon>Metazoa</taxon>
        <taxon>Echinodermata</taxon>
        <taxon>Eleutherozoa</taxon>
        <taxon>Echinozoa</taxon>
        <taxon>Echinoidea</taxon>
        <taxon>Euechinoidea</taxon>
        <taxon>Echinacea</taxon>
        <taxon>Camarodonta</taxon>
        <taxon>Echinidea</taxon>
        <taxon>Strongylocentrotidae</taxon>
        <taxon>Strongylocentrotus</taxon>
    </lineage>
</organism>
<dbReference type="OMA" id="AFRFEAK"/>
<evidence type="ECO:0000259" key="2">
    <source>
        <dbReference type="Pfam" id="PF25372"/>
    </source>
</evidence>
<dbReference type="InterPro" id="IPR039655">
    <property type="entry name" value="HBP1"/>
</dbReference>
<reference evidence="4" key="1">
    <citation type="submission" date="2015-02" db="EMBL/GenBank/DDBJ databases">
        <title>Genome sequencing for Strongylocentrotus purpuratus.</title>
        <authorList>
            <person name="Murali S."/>
            <person name="Liu Y."/>
            <person name="Vee V."/>
            <person name="English A."/>
            <person name="Wang M."/>
            <person name="Skinner E."/>
            <person name="Han Y."/>
            <person name="Muzny D.M."/>
            <person name="Worley K.C."/>
            <person name="Gibbs R.A."/>
        </authorList>
    </citation>
    <scope>NUCLEOTIDE SEQUENCE</scope>
</reference>
<evidence type="ECO:0000256" key="1">
    <source>
        <dbReference type="SAM" id="MobiDB-lite"/>
    </source>
</evidence>
<dbReference type="InterPro" id="IPR027417">
    <property type="entry name" value="P-loop_NTPase"/>
</dbReference>
<dbReference type="AlphaFoldDB" id="A0A7M7PT30"/>
<feature type="region of interest" description="Disordered" evidence="1">
    <location>
        <begin position="979"/>
        <end position="1033"/>
    </location>
</feature>
<dbReference type="InterPro" id="IPR032675">
    <property type="entry name" value="LRR_dom_sf"/>
</dbReference>
<feature type="region of interest" description="Disordered" evidence="1">
    <location>
        <begin position="1087"/>
        <end position="1115"/>
    </location>
</feature>
<keyword evidence="4" id="KW-1185">Reference proteome</keyword>